<sequence>MMYRGIKRLIDIVLSGLAIVCSVPFWIITIIGIELSDPGPIFYKANRIGKGNREFSMYKFRSMRVLRETKKGSEASLRPETDRIFPWGRVIRKLKLDELPQFLNILLGDMSIIGPRPVAKDQIDLFRFGKYDEAKKVKPGISGPAALYDYIYGDQFEEANVDEYMKKVYPTRRELEYVYVKKEGFLFDTWIFFETAWCVILSIFDKENTRLLNTLIAMAQESNPNLKG</sequence>
<comment type="caution">
    <text evidence="4">The sequence shown here is derived from an EMBL/GenBank/DDBJ whole genome shotgun (WGS) entry which is preliminary data.</text>
</comment>
<accession>A0A4Q5GC63</accession>
<dbReference type="Pfam" id="PF02397">
    <property type="entry name" value="Bac_transf"/>
    <property type="match status" value="1"/>
</dbReference>
<keyword evidence="2" id="KW-0472">Membrane</keyword>
<dbReference type="PANTHER" id="PTHR30576">
    <property type="entry name" value="COLANIC BIOSYNTHESIS UDP-GLUCOSE LIPID CARRIER TRANSFERASE"/>
    <property type="match status" value="1"/>
</dbReference>
<reference evidence="4 5" key="1">
    <citation type="journal article" date="2019" name="Science, e1252229">
        <title>Invertible promoters mediate bacterial phase variation, antibiotic resistance, and host adaptation in the gut.</title>
        <authorList>
            <person name="Jiang X."/>
            <person name="Hall A.B."/>
            <person name="Arthur T.D."/>
            <person name="Plichta D.R."/>
            <person name="Covington C.T."/>
            <person name="Poyet M."/>
            <person name="Crothers J."/>
            <person name="Moses P.L."/>
            <person name="Tolonen A.C."/>
            <person name="Vlamakis H."/>
            <person name="Alm E.J."/>
            <person name="Xavier R.J."/>
        </authorList>
    </citation>
    <scope>NUCLEOTIDE SEQUENCE [LARGE SCALE GENOMIC DNA]</scope>
    <source>
        <strain evidence="5">af_0058</strain>
    </source>
</reference>
<name>A0A4Q5GC63_9FIRM</name>
<keyword evidence="2" id="KW-0812">Transmembrane</keyword>
<dbReference type="PANTHER" id="PTHR30576:SF0">
    <property type="entry name" value="UNDECAPRENYL-PHOSPHATE N-ACETYLGALACTOSAMINYL 1-PHOSPHATE TRANSFERASE-RELATED"/>
    <property type="match status" value="1"/>
</dbReference>
<comment type="similarity">
    <text evidence="1">Belongs to the bacterial sugar transferase family.</text>
</comment>
<dbReference type="GO" id="GO:0016780">
    <property type="term" value="F:phosphotransferase activity, for other substituted phosphate groups"/>
    <property type="evidence" value="ECO:0007669"/>
    <property type="project" value="TreeGrafter"/>
</dbReference>
<organism evidence="4 5">
    <name type="scientific">Blautia obeum</name>
    <dbReference type="NCBI Taxonomy" id="40520"/>
    <lineage>
        <taxon>Bacteria</taxon>
        <taxon>Bacillati</taxon>
        <taxon>Bacillota</taxon>
        <taxon>Clostridia</taxon>
        <taxon>Lachnospirales</taxon>
        <taxon>Lachnospiraceae</taxon>
        <taxon>Blautia</taxon>
    </lineage>
</organism>
<gene>
    <name evidence="4" type="ORF">EAI82_15085</name>
</gene>
<keyword evidence="2" id="KW-1133">Transmembrane helix</keyword>
<dbReference type="AlphaFoldDB" id="A0A4Q5GC63"/>
<dbReference type="Proteomes" id="UP000293506">
    <property type="component" value="Unassembled WGS sequence"/>
</dbReference>
<keyword evidence="4" id="KW-0808">Transferase</keyword>
<feature type="transmembrane region" description="Helical" evidence="2">
    <location>
        <begin position="12"/>
        <end position="33"/>
    </location>
</feature>
<evidence type="ECO:0000313" key="4">
    <source>
        <dbReference type="EMBL" id="RYT61793.1"/>
    </source>
</evidence>
<dbReference type="InterPro" id="IPR003362">
    <property type="entry name" value="Bact_transf"/>
</dbReference>
<proteinExistence type="inferred from homology"/>
<dbReference type="EMBL" id="RCXQ01000023">
    <property type="protein sequence ID" value="RYT61793.1"/>
    <property type="molecule type" value="Genomic_DNA"/>
</dbReference>
<evidence type="ECO:0000256" key="2">
    <source>
        <dbReference type="SAM" id="Phobius"/>
    </source>
</evidence>
<feature type="domain" description="Bacterial sugar transferase" evidence="3">
    <location>
        <begin position="7"/>
        <end position="200"/>
    </location>
</feature>
<evidence type="ECO:0000256" key="1">
    <source>
        <dbReference type="ARBA" id="ARBA00006464"/>
    </source>
</evidence>
<evidence type="ECO:0000313" key="5">
    <source>
        <dbReference type="Proteomes" id="UP000293506"/>
    </source>
</evidence>
<protein>
    <submittedName>
        <fullName evidence="4">Sugar transferase</fullName>
    </submittedName>
</protein>
<evidence type="ECO:0000259" key="3">
    <source>
        <dbReference type="Pfam" id="PF02397"/>
    </source>
</evidence>